<dbReference type="Proteomes" id="UP000469558">
    <property type="component" value="Unassembled WGS sequence"/>
</dbReference>
<organism evidence="2 3">
    <name type="scientific">Lachnellula suecica</name>
    <dbReference type="NCBI Taxonomy" id="602035"/>
    <lineage>
        <taxon>Eukaryota</taxon>
        <taxon>Fungi</taxon>
        <taxon>Dikarya</taxon>
        <taxon>Ascomycota</taxon>
        <taxon>Pezizomycotina</taxon>
        <taxon>Leotiomycetes</taxon>
        <taxon>Helotiales</taxon>
        <taxon>Lachnaceae</taxon>
        <taxon>Lachnellula</taxon>
    </lineage>
</organism>
<sequence>MWAVNNTPTSWAYFKRQDIPVHFSIAEAWTVADMYQFCASYPIEEANRSTQEGVIAATEPNRVTWMTGSVNCPGGPQTPDQGGAVLDNNGTPGCEAPGFACFPFSWKTVPEFHQDAGVTWQVYQDVDNFGDDALSSFVQYQNAGPDDPLTLYGNSYPGLDKFYADAEAGTLPQVSWIVGPAELSEHVPYLPRDGAWLQEQIVNAVVHGAAYNETVLMISYDGMSNSLPIERI</sequence>
<dbReference type="Gene3D" id="3.40.720.10">
    <property type="entry name" value="Alkaline Phosphatase, subunit A"/>
    <property type="match status" value="1"/>
</dbReference>
<dbReference type="OrthoDB" id="5135119at2759"/>
<dbReference type="AlphaFoldDB" id="A0A8T9CCG8"/>
<protein>
    <submittedName>
        <fullName evidence="2">Non-hemolytic phospholipase C</fullName>
    </submittedName>
</protein>
<dbReference type="GO" id="GO:0042578">
    <property type="term" value="F:phosphoric ester hydrolase activity"/>
    <property type="evidence" value="ECO:0007669"/>
    <property type="project" value="UniProtKB-ARBA"/>
</dbReference>
<dbReference type="InterPro" id="IPR017850">
    <property type="entry name" value="Alkaline_phosphatase_core_sf"/>
</dbReference>
<dbReference type="PANTHER" id="PTHR31956">
    <property type="entry name" value="NON-SPECIFIC PHOSPHOLIPASE C4-RELATED"/>
    <property type="match status" value="1"/>
</dbReference>
<evidence type="ECO:0000313" key="2">
    <source>
        <dbReference type="EMBL" id="TVY83469.1"/>
    </source>
</evidence>
<comment type="caution">
    <text evidence="2">The sequence shown here is derived from an EMBL/GenBank/DDBJ whole genome shotgun (WGS) entry which is preliminary data.</text>
</comment>
<proteinExistence type="predicted"/>
<evidence type="ECO:0000313" key="3">
    <source>
        <dbReference type="Proteomes" id="UP000469558"/>
    </source>
</evidence>
<keyword evidence="1" id="KW-0378">Hydrolase</keyword>
<reference evidence="2 3" key="1">
    <citation type="submission" date="2018-05" db="EMBL/GenBank/DDBJ databases">
        <title>Genome sequencing and assembly of the regulated plant pathogen Lachnellula willkommii and related sister species for the development of diagnostic species identification markers.</title>
        <authorList>
            <person name="Giroux E."/>
            <person name="Bilodeau G."/>
        </authorList>
    </citation>
    <scope>NUCLEOTIDE SEQUENCE [LARGE SCALE GENOMIC DNA]</scope>
    <source>
        <strain evidence="2 3">CBS 268.59</strain>
    </source>
</reference>
<accession>A0A8T9CCG8</accession>
<dbReference type="EMBL" id="QGMK01000190">
    <property type="protein sequence ID" value="TVY83469.1"/>
    <property type="molecule type" value="Genomic_DNA"/>
</dbReference>
<gene>
    <name evidence="2" type="primary">plcN_2</name>
    <name evidence="2" type="ORF">LSUE1_G001246</name>
</gene>
<dbReference type="InterPro" id="IPR007312">
    <property type="entry name" value="Phosphoesterase"/>
</dbReference>
<evidence type="ECO:0000256" key="1">
    <source>
        <dbReference type="ARBA" id="ARBA00022801"/>
    </source>
</evidence>
<dbReference type="Pfam" id="PF04185">
    <property type="entry name" value="Phosphoesterase"/>
    <property type="match status" value="1"/>
</dbReference>
<keyword evidence="3" id="KW-1185">Reference proteome</keyword>
<name>A0A8T9CCG8_9HELO</name>
<dbReference type="PANTHER" id="PTHR31956:SF1">
    <property type="entry name" value="NON-SPECIFIC PHOSPHOLIPASE C1"/>
    <property type="match status" value="1"/>
</dbReference>